<dbReference type="EMBL" id="CAJVPZ010038721">
    <property type="protein sequence ID" value="CAG8756074.1"/>
    <property type="molecule type" value="Genomic_DNA"/>
</dbReference>
<accession>A0A9N9J056</accession>
<dbReference type="Proteomes" id="UP000789396">
    <property type="component" value="Unassembled WGS sequence"/>
</dbReference>
<evidence type="ECO:0000313" key="1">
    <source>
        <dbReference type="EMBL" id="CAG8756074.1"/>
    </source>
</evidence>
<feature type="non-terminal residue" evidence="1">
    <location>
        <position position="1"/>
    </location>
</feature>
<feature type="non-terminal residue" evidence="1">
    <location>
        <position position="106"/>
    </location>
</feature>
<name>A0A9N9J056_9GLOM</name>
<reference evidence="1" key="1">
    <citation type="submission" date="2021-06" db="EMBL/GenBank/DDBJ databases">
        <authorList>
            <person name="Kallberg Y."/>
            <person name="Tangrot J."/>
            <person name="Rosling A."/>
        </authorList>
    </citation>
    <scope>NUCLEOTIDE SEQUENCE</scope>
    <source>
        <strain evidence="1">IN212</strain>
    </source>
</reference>
<keyword evidence="2" id="KW-1185">Reference proteome</keyword>
<protein>
    <submittedName>
        <fullName evidence="1">7270_t:CDS:1</fullName>
    </submittedName>
</protein>
<dbReference type="OrthoDB" id="112749at2759"/>
<organism evidence="1 2">
    <name type="scientific">Racocetra fulgida</name>
    <dbReference type="NCBI Taxonomy" id="60492"/>
    <lineage>
        <taxon>Eukaryota</taxon>
        <taxon>Fungi</taxon>
        <taxon>Fungi incertae sedis</taxon>
        <taxon>Mucoromycota</taxon>
        <taxon>Glomeromycotina</taxon>
        <taxon>Glomeromycetes</taxon>
        <taxon>Diversisporales</taxon>
        <taxon>Gigasporaceae</taxon>
        <taxon>Racocetra</taxon>
    </lineage>
</organism>
<dbReference type="AlphaFoldDB" id="A0A9N9J056"/>
<proteinExistence type="predicted"/>
<evidence type="ECO:0000313" key="2">
    <source>
        <dbReference type="Proteomes" id="UP000789396"/>
    </source>
</evidence>
<sequence>KHRIKSRVLSSSPMDLCGTIKFILIKKAQEDSTDPTSWPALCTGLLQESLIVSPNSQQSCFDKGVLERPFYLALVEMLSLCFENSGEFPQSLKTSKVFMLENTNLP</sequence>
<comment type="caution">
    <text evidence="1">The sequence shown here is derived from an EMBL/GenBank/DDBJ whole genome shotgun (WGS) entry which is preliminary data.</text>
</comment>
<gene>
    <name evidence="1" type="ORF">RFULGI_LOCUS13956</name>
</gene>